<feature type="compositionally biased region" description="Polar residues" evidence="1">
    <location>
        <begin position="33"/>
        <end position="42"/>
    </location>
</feature>
<keyword evidence="4" id="KW-1185">Reference proteome</keyword>
<dbReference type="OMA" id="EDVWFKS"/>
<dbReference type="Proteomes" id="UP000266841">
    <property type="component" value="Unassembled WGS sequence"/>
</dbReference>
<dbReference type="AlphaFoldDB" id="K0RDB5"/>
<evidence type="ECO:0000259" key="2">
    <source>
        <dbReference type="Pfam" id="PF08164"/>
    </source>
</evidence>
<feature type="region of interest" description="Disordered" evidence="1">
    <location>
        <begin position="118"/>
        <end position="140"/>
    </location>
</feature>
<sequence length="339" mass="37744">MNSSKRKQSRLFSALASIDQTDRDAAKRRKTSHLNSLQQSKAASDQTKINSILLELRILIQRCTSEDDGGSGRGSSERVREEVDTLLGSLLEARRHLAGHELDERGDDSKVMYSQIIKTKRHNNDSDESSSSSSSSDGIDLASQLQSEYESLEANWKKILNENHSKLAIHSGMTAATSKFQSKAVDISFWEQVLSGIEHDKFKRSSNKNDTDDKLAFDDSKLYQQLLKDFISSSSAATNKKGVAIDPAQEAATRLKRAMRKKGDNSDLSALLTEVTGEGVLAKKKSDMPTVDRRASKGRKIRYTVIPKLVNFTFPVPRQEPKIKEDVWFKSLFGGAGKF</sequence>
<name>K0RDB5_THAOC</name>
<evidence type="ECO:0000313" key="4">
    <source>
        <dbReference type="Proteomes" id="UP000266841"/>
    </source>
</evidence>
<feature type="region of interest" description="Disordered" evidence="1">
    <location>
        <begin position="20"/>
        <end position="42"/>
    </location>
</feature>
<dbReference type="PANTHER" id="PTHR15565">
    <property type="entry name" value="AATF PROTEIN APOPTOSIS ANTAGONIZING TRANSCRIPTION FACTOR"/>
    <property type="match status" value="1"/>
</dbReference>
<comment type="caution">
    <text evidence="3">The sequence shown here is derived from an EMBL/GenBank/DDBJ whole genome shotgun (WGS) entry which is preliminary data.</text>
</comment>
<accession>K0RDB5</accession>
<reference evidence="3 4" key="1">
    <citation type="journal article" date="2012" name="Genome Biol.">
        <title>Genome and low-iron response of an oceanic diatom adapted to chronic iron limitation.</title>
        <authorList>
            <person name="Lommer M."/>
            <person name="Specht M."/>
            <person name="Roy A.S."/>
            <person name="Kraemer L."/>
            <person name="Andreson R."/>
            <person name="Gutowska M.A."/>
            <person name="Wolf J."/>
            <person name="Bergner S.V."/>
            <person name="Schilhabel M.B."/>
            <person name="Klostermeier U.C."/>
            <person name="Beiko R.G."/>
            <person name="Rosenstiel P."/>
            <person name="Hippler M."/>
            <person name="Laroche J."/>
        </authorList>
    </citation>
    <scope>NUCLEOTIDE SEQUENCE [LARGE SCALE GENOMIC DNA]</scope>
    <source>
        <strain evidence="3 4">CCMP1005</strain>
    </source>
</reference>
<feature type="domain" description="Apoptosis-antagonizing transcription factor C-terminal" evidence="2">
    <location>
        <begin position="223"/>
        <end position="333"/>
    </location>
</feature>
<dbReference type="InterPro" id="IPR039223">
    <property type="entry name" value="AATF/Bfr2"/>
</dbReference>
<dbReference type="GO" id="GO:0005730">
    <property type="term" value="C:nucleolus"/>
    <property type="evidence" value="ECO:0007669"/>
    <property type="project" value="TreeGrafter"/>
</dbReference>
<dbReference type="EMBL" id="AGNL01047367">
    <property type="protein sequence ID" value="EJK47081.1"/>
    <property type="molecule type" value="Genomic_DNA"/>
</dbReference>
<dbReference type="PANTHER" id="PTHR15565:SF0">
    <property type="entry name" value="PROTEIN AATF"/>
    <property type="match status" value="1"/>
</dbReference>
<evidence type="ECO:0000313" key="3">
    <source>
        <dbReference type="EMBL" id="EJK47081.1"/>
    </source>
</evidence>
<dbReference type="eggNOG" id="KOG2773">
    <property type="taxonomic scope" value="Eukaryota"/>
</dbReference>
<dbReference type="InterPro" id="IPR012617">
    <property type="entry name" value="AATF_C"/>
</dbReference>
<protein>
    <recommendedName>
        <fullName evidence="2">Apoptosis-antagonizing transcription factor C-terminal domain-containing protein</fullName>
    </recommendedName>
</protein>
<organism evidence="3 4">
    <name type="scientific">Thalassiosira oceanica</name>
    <name type="common">Marine diatom</name>
    <dbReference type="NCBI Taxonomy" id="159749"/>
    <lineage>
        <taxon>Eukaryota</taxon>
        <taxon>Sar</taxon>
        <taxon>Stramenopiles</taxon>
        <taxon>Ochrophyta</taxon>
        <taxon>Bacillariophyta</taxon>
        <taxon>Coscinodiscophyceae</taxon>
        <taxon>Thalassiosirophycidae</taxon>
        <taxon>Thalassiosirales</taxon>
        <taxon>Thalassiosiraceae</taxon>
        <taxon>Thalassiosira</taxon>
    </lineage>
</organism>
<dbReference type="OrthoDB" id="5783963at2759"/>
<dbReference type="Pfam" id="PF08164">
    <property type="entry name" value="TRAUB"/>
    <property type="match status" value="1"/>
</dbReference>
<evidence type="ECO:0000256" key="1">
    <source>
        <dbReference type="SAM" id="MobiDB-lite"/>
    </source>
</evidence>
<proteinExistence type="predicted"/>
<gene>
    <name evidence="3" type="ORF">THAOC_34232</name>
</gene>